<evidence type="ECO:0000313" key="3">
    <source>
        <dbReference type="Proteomes" id="UP001165080"/>
    </source>
</evidence>
<feature type="region of interest" description="Disordered" evidence="1">
    <location>
        <begin position="1"/>
        <end position="45"/>
    </location>
</feature>
<comment type="caution">
    <text evidence="2">The sequence shown here is derived from an EMBL/GenBank/DDBJ whole genome shotgun (WGS) entry which is preliminary data.</text>
</comment>
<feature type="region of interest" description="Disordered" evidence="1">
    <location>
        <begin position="154"/>
        <end position="219"/>
    </location>
</feature>
<gene>
    <name evidence="2" type="primary">PLESTB002695</name>
    <name evidence="2" type="ORF">PLESTB_001680800</name>
</gene>
<evidence type="ECO:0000256" key="1">
    <source>
        <dbReference type="SAM" id="MobiDB-lite"/>
    </source>
</evidence>
<evidence type="ECO:0000313" key="2">
    <source>
        <dbReference type="EMBL" id="GLC60831.1"/>
    </source>
</evidence>
<dbReference type="AlphaFoldDB" id="A0A9W6C0E4"/>
<protein>
    <submittedName>
        <fullName evidence="2">Uncharacterized protein</fullName>
    </submittedName>
</protein>
<dbReference type="EMBL" id="BRXU01000039">
    <property type="protein sequence ID" value="GLC60831.1"/>
    <property type="molecule type" value="Genomic_DNA"/>
</dbReference>
<organism evidence="2 3">
    <name type="scientific">Pleodorina starrii</name>
    <dbReference type="NCBI Taxonomy" id="330485"/>
    <lineage>
        <taxon>Eukaryota</taxon>
        <taxon>Viridiplantae</taxon>
        <taxon>Chlorophyta</taxon>
        <taxon>core chlorophytes</taxon>
        <taxon>Chlorophyceae</taxon>
        <taxon>CS clade</taxon>
        <taxon>Chlamydomonadales</taxon>
        <taxon>Volvocaceae</taxon>
        <taxon>Pleodorina</taxon>
    </lineage>
</organism>
<keyword evidence="3" id="KW-1185">Reference proteome</keyword>
<reference evidence="2 3" key="1">
    <citation type="journal article" date="2023" name="Commun. Biol.">
        <title>Reorganization of the ancestral sex-determining regions during the evolution of trioecy in Pleodorina starrii.</title>
        <authorList>
            <person name="Takahashi K."/>
            <person name="Suzuki S."/>
            <person name="Kawai-Toyooka H."/>
            <person name="Yamamoto K."/>
            <person name="Hamaji T."/>
            <person name="Ootsuki R."/>
            <person name="Yamaguchi H."/>
            <person name="Kawachi M."/>
            <person name="Higashiyama T."/>
            <person name="Nozaki H."/>
        </authorList>
    </citation>
    <scope>NUCLEOTIDE SEQUENCE [LARGE SCALE GENOMIC DNA]</scope>
    <source>
        <strain evidence="2 3">NIES-4479</strain>
    </source>
</reference>
<name>A0A9W6C0E4_9CHLO</name>
<sequence length="285" mass="30009">MTGQGHAPQAPAGPSCRQAQGGVGGGEAEAQTDVAATQQHQQHRPLDNSSFLWAFNKHHGSNVLRRHGIEQISQELRCREDDVTTAVNAVLRENGGLCWGQPTEEQAAYIGSVFDQHMSDGYPKETALELTAGDLASNWKPATVVDTLRRLQKIGNSSPGRPPAAACELGKAGRASWSSHESEEYRDGAWGGSTDGGDSRRSSSSSGGGEVRSSSSGGGDEDVAGLMLWAEARGAGFAALLSPLRAWYLAHGEEVLECCPEGVVGLMAEQPDVMVELMSGGLVRA</sequence>
<dbReference type="Proteomes" id="UP001165080">
    <property type="component" value="Unassembled WGS sequence"/>
</dbReference>
<accession>A0A9W6C0E4</accession>
<proteinExistence type="predicted"/>